<sequence>MVHGEVVVAEGLVQDGVPLHVEERLLDGLLVAPPLEGGVRQDHAYGQVLLVTRLESVPRRGELRAGLPRRVLRALPWLGMALLGLNRVGILHTTTVEAKSSTTSTTVAAAPAITTRDTIAKHVKQCVSAAASLCTVALPWPLVEGLAWHHLA</sequence>
<dbReference type="AlphaFoldDB" id="A0A5B7HIW7"/>
<dbReference type="EMBL" id="VSRR010034711">
    <property type="protein sequence ID" value="MPC72410.1"/>
    <property type="molecule type" value="Genomic_DNA"/>
</dbReference>
<accession>A0A5B7HIW7</accession>
<reference evidence="1 2" key="1">
    <citation type="submission" date="2019-05" db="EMBL/GenBank/DDBJ databases">
        <title>Another draft genome of Portunus trituberculatus and its Hox gene families provides insights of decapod evolution.</title>
        <authorList>
            <person name="Jeong J.-H."/>
            <person name="Song I."/>
            <person name="Kim S."/>
            <person name="Choi T."/>
            <person name="Kim D."/>
            <person name="Ryu S."/>
            <person name="Kim W."/>
        </authorList>
    </citation>
    <scope>NUCLEOTIDE SEQUENCE [LARGE SCALE GENOMIC DNA]</scope>
    <source>
        <tissue evidence="1">Muscle</tissue>
    </source>
</reference>
<dbReference type="Proteomes" id="UP000324222">
    <property type="component" value="Unassembled WGS sequence"/>
</dbReference>
<evidence type="ECO:0000313" key="2">
    <source>
        <dbReference type="Proteomes" id="UP000324222"/>
    </source>
</evidence>
<name>A0A5B7HIW7_PORTR</name>
<gene>
    <name evidence="1" type="ORF">E2C01_066716</name>
</gene>
<evidence type="ECO:0000313" key="1">
    <source>
        <dbReference type="EMBL" id="MPC72410.1"/>
    </source>
</evidence>
<protein>
    <submittedName>
        <fullName evidence="1">Uncharacterized protein</fullName>
    </submittedName>
</protein>
<organism evidence="1 2">
    <name type="scientific">Portunus trituberculatus</name>
    <name type="common">Swimming crab</name>
    <name type="synonym">Neptunus trituberculatus</name>
    <dbReference type="NCBI Taxonomy" id="210409"/>
    <lineage>
        <taxon>Eukaryota</taxon>
        <taxon>Metazoa</taxon>
        <taxon>Ecdysozoa</taxon>
        <taxon>Arthropoda</taxon>
        <taxon>Crustacea</taxon>
        <taxon>Multicrustacea</taxon>
        <taxon>Malacostraca</taxon>
        <taxon>Eumalacostraca</taxon>
        <taxon>Eucarida</taxon>
        <taxon>Decapoda</taxon>
        <taxon>Pleocyemata</taxon>
        <taxon>Brachyura</taxon>
        <taxon>Eubrachyura</taxon>
        <taxon>Portunoidea</taxon>
        <taxon>Portunidae</taxon>
        <taxon>Portuninae</taxon>
        <taxon>Portunus</taxon>
    </lineage>
</organism>
<keyword evidence="2" id="KW-1185">Reference proteome</keyword>
<comment type="caution">
    <text evidence="1">The sequence shown here is derived from an EMBL/GenBank/DDBJ whole genome shotgun (WGS) entry which is preliminary data.</text>
</comment>
<proteinExistence type="predicted"/>